<organism evidence="17 18">
    <name type="scientific">Oncorhynchus mykiss</name>
    <name type="common">Rainbow trout</name>
    <name type="synonym">Salmo gairdneri</name>
    <dbReference type="NCBI Taxonomy" id="8022"/>
    <lineage>
        <taxon>Eukaryota</taxon>
        <taxon>Metazoa</taxon>
        <taxon>Chordata</taxon>
        <taxon>Craniata</taxon>
        <taxon>Vertebrata</taxon>
        <taxon>Euteleostomi</taxon>
        <taxon>Actinopterygii</taxon>
        <taxon>Neopterygii</taxon>
        <taxon>Teleostei</taxon>
        <taxon>Protacanthopterygii</taxon>
        <taxon>Salmoniformes</taxon>
        <taxon>Salmonidae</taxon>
        <taxon>Salmoninae</taxon>
        <taxon>Oncorhynchus</taxon>
    </lineage>
</organism>
<evidence type="ECO:0000256" key="12">
    <source>
        <dbReference type="ARBA" id="ARBA00040828"/>
    </source>
</evidence>
<keyword evidence="8" id="KW-0496">Mitochondrion</keyword>
<dbReference type="Gene3D" id="1.10.287.110">
    <property type="entry name" value="DnaJ domain"/>
    <property type="match status" value="1"/>
</dbReference>
<dbReference type="SUPFAM" id="SSF46565">
    <property type="entry name" value="Chaperone J-domain"/>
    <property type="match status" value="1"/>
</dbReference>
<dbReference type="AlphaFoldDB" id="A0A8K9XYN7"/>
<dbReference type="CDD" id="cd06257">
    <property type="entry name" value="DnaJ"/>
    <property type="match status" value="1"/>
</dbReference>
<comment type="function">
    <text evidence="14">Mitochondrial co-chaperone which forms a complex with prohibitins to regulate cardiolipin remodeling. May be a component of the PAM complex, a complex required for the translocation of transit peptide-containing proteins from the inner membrane into the mitochondrial matrix in an ATP-dependent manner. May act as a co-chaperone that stimulate the ATP-dependent activity.</text>
</comment>
<keyword evidence="3" id="KW-0812">Transmembrane</keyword>
<evidence type="ECO:0000313" key="18">
    <source>
        <dbReference type="Proteomes" id="UP000694395"/>
    </source>
</evidence>
<gene>
    <name evidence="17" type="primary">LOC118936309</name>
</gene>
<dbReference type="GO" id="GO:0030150">
    <property type="term" value="P:protein import into mitochondrial matrix"/>
    <property type="evidence" value="ECO:0007669"/>
    <property type="project" value="TreeGrafter"/>
</dbReference>
<name>A0A8K9XYN7_ONCMY</name>
<comment type="similarity">
    <text evidence="11">Belongs to the TIM14 family.</text>
</comment>
<evidence type="ECO:0000256" key="6">
    <source>
        <dbReference type="ARBA" id="ARBA00022989"/>
    </source>
</evidence>
<evidence type="ECO:0000313" key="17">
    <source>
        <dbReference type="Ensembl" id="ENSOMYP00000139837.1"/>
    </source>
</evidence>
<dbReference type="GO" id="GO:0001671">
    <property type="term" value="F:ATPase activator activity"/>
    <property type="evidence" value="ECO:0007669"/>
    <property type="project" value="TreeGrafter"/>
</dbReference>
<keyword evidence="18" id="KW-1185">Reference proteome</keyword>
<proteinExistence type="inferred from homology"/>
<keyword evidence="7" id="KW-0811">Translocation</keyword>
<dbReference type="InterPro" id="IPR036869">
    <property type="entry name" value="J_dom_sf"/>
</dbReference>
<keyword evidence="10" id="KW-0143">Chaperone</keyword>
<comment type="subunit">
    <text evidence="15">Interacts with PHB2; the interaction associates DNAJC19 with the prohibitin complex. Interacts with TIMM16/PAM16. May be a component of the PAM complex at least composed of a mitochondrial HSP70 protein, GRPEL1 or GRPEL2, TIMM44, TIMM16/PAM16 and TIMM14/DNAJC19.</text>
</comment>
<protein>
    <recommendedName>
        <fullName evidence="12">Mitochondrial import inner membrane translocase subunit TIM14</fullName>
    </recommendedName>
    <alternativeName>
        <fullName evidence="13">DnaJ homolog subfamily C member 19</fullName>
    </alternativeName>
</protein>
<comment type="subcellular location">
    <subcellularLocation>
        <location evidence="1">Mitochondrion inner membrane</location>
        <topology evidence="1">Single-pass membrane protein</topology>
        <orientation evidence="1">Matrix side</orientation>
    </subcellularLocation>
</comment>
<keyword evidence="2" id="KW-0813">Transport</keyword>
<evidence type="ECO:0000256" key="13">
    <source>
        <dbReference type="ARBA" id="ARBA00041828"/>
    </source>
</evidence>
<dbReference type="GeneTree" id="ENSGT00940000154384"/>
<evidence type="ECO:0000256" key="4">
    <source>
        <dbReference type="ARBA" id="ARBA00022792"/>
    </source>
</evidence>
<dbReference type="FunFam" id="1.10.287.110:FF:000001">
    <property type="entry name" value="Import inner membrane translocase subunit tim14"/>
    <property type="match status" value="1"/>
</dbReference>
<evidence type="ECO:0000256" key="2">
    <source>
        <dbReference type="ARBA" id="ARBA00022448"/>
    </source>
</evidence>
<evidence type="ECO:0000256" key="11">
    <source>
        <dbReference type="ARBA" id="ARBA00038105"/>
    </source>
</evidence>
<dbReference type="GO" id="GO:0001405">
    <property type="term" value="C:PAM complex, Tim23 associated import motor"/>
    <property type="evidence" value="ECO:0007669"/>
    <property type="project" value="TreeGrafter"/>
</dbReference>
<dbReference type="Proteomes" id="UP000694395">
    <property type="component" value="Unassembled WGS sequence"/>
</dbReference>
<sequence>MRILLDSGRYAMQAMKHMETQMKQAMQSFPKSAFGGGYYRGGFDPKMNKREASLILGVSPTANKTKIREAHRKLMILNHPDRGGSPYLAAKINEAKDLLDGQLKK</sequence>
<reference evidence="17" key="1">
    <citation type="submission" date="2025-08" db="UniProtKB">
        <authorList>
            <consortium name="Ensembl"/>
        </authorList>
    </citation>
    <scope>IDENTIFICATION</scope>
</reference>
<feature type="domain" description="J" evidence="16">
    <location>
        <begin position="51"/>
        <end position="105"/>
    </location>
</feature>
<accession>A0A8K9XYN7</accession>
<evidence type="ECO:0000259" key="16">
    <source>
        <dbReference type="PROSITE" id="PS50076"/>
    </source>
</evidence>
<dbReference type="Ensembl" id="ENSOMYT00000155338.1">
    <property type="protein sequence ID" value="ENSOMYP00000139837.1"/>
    <property type="gene ID" value="ENSOMYG00000075353.1"/>
</dbReference>
<dbReference type="InterPro" id="IPR001623">
    <property type="entry name" value="DnaJ_domain"/>
</dbReference>
<evidence type="ECO:0000256" key="3">
    <source>
        <dbReference type="ARBA" id="ARBA00022692"/>
    </source>
</evidence>
<dbReference type="PANTHER" id="PTHR12763:SF56">
    <property type="entry name" value="MITOCHONDRIAL IMPORT INNER MEMBRANE TRANSLOCASE SUBUNIT TIM14"/>
    <property type="match status" value="1"/>
</dbReference>
<evidence type="ECO:0000256" key="9">
    <source>
        <dbReference type="ARBA" id="ARBA00023136"/>
    </source>
</evidence>
<evidence type="ECO:0000256" key="5">
    <source>
        <dbReference type="ARBA" id="ARBA00022927"/>
    </source>
</evidence>
<keyword evidence="6" id="KW-1133">Transmembrane helix</keyword>
<keyword evidence="4" id="KW-0999">Mitochondrion inner membrane</keyword>
<dbReference type="PROSITE" id="PS50076">
    <property type="entry name" value="DNAJ_2"/>
    <property type="match status" value="1"/>
</dbReference>
<evidence type="ECO:0000256" key="1">
    <source>
        <dbReference type="ARBA" id="ARBA00004298"/>
    </source>
</evidence>
<evidence type="ECO:0000256" key="8">
    <source>
        <dbReference type="ARBA" id="ARBA00023128"/>
    </source>
</evidence>
<evidence type="ECO:0000256" key="14">
    <source>
        <dbReference type="ARBA" id="ARBA00045655"/>
    </source>
</evidence>
<dbReference type="PANTHER" id="PTHR12763">
    <property type="match status" value="1"/>
</dbReference>
<dbReference type="SMART" id="SM00271">
    <property type="entry name" value="DnaJ"/>
    <property type="match status" value="1"/>
</dbReference>
<dbReference type="Pfam" id="PF00226">
    <property type="entry name" value="DnaJ"/>
    <property type="match status" value="1"/>
</dbReference>
<keyword evidence="9" id="KW-0472">Membrane</keyword>
<keyword evidence="5" id="KW-0653">Protein transport</keyword>
<reference evidence="17" key="2">
    <citation type="submission" date="2025-09" db="UniProtKB">
        <authorList>
            <consortium name="Ensembl"/>
        </authorList>
    </citation>
    <scope>IDENTIFICATION</scope>
</reference>
<evidence type="ECO:0000256" key="7">
    <source>
        <dbReference type="ARBA" id="ARBA00023010"/>
    </source>
</evidence>
<evidence type="ECO:0000256" key="15">
    <source>
        <dbReference type="ARBA" id="ARBA00046374"/>
    </source>
</evidence>
<evidence type="ECO:0000256" key="10">
    <source>
        <dbReference type="ARBA" id="ARBA00023186"/>
    </source>
</evidence>